<sequence>MPTPQVITDSRAGFLRSRDIEMGYQTLTPFGRTVDRAIVARMATLSGTDGPAPSHPDKWTLLRDVATARVRLGISDRQISVLQALLSFRKGSELKPDETDDAATMIVHPSNATLSDRLNGMPDSTLRRHIAALVAAGLISRRDSPNGKRYVRRYRDGERDAFGLDLAPLAYRAAEIAALADEVRTEEDCLDRLRRTVSLMRRDLAGLVEYGSTARPDLDLWSDLLAVAVDVAKRLRRRPDLIDLEAARNLLDRALCSARDILEPEEVSGTDRHPGRHHQNSKPDLPDLELRREPAKAEAVGPDLMDAPVEAEHRSSPAMPLPVVISACPTVLDYTTAPIRHWHDLVAAAERIRPMMGISPSAWSEACEAMGVEEAAVTVVGILERFEKISSPGGYLRSLSAKASLGKFSTGPMIMSLLRSAA</sequence>
<reference evidence="4 5" key="1">
    <citation type="submission" date="2015-02" db="EMBL/GenBank/DDBJ databases">
        <title>Genome Sequence of Jannaschia aquimarina DSM28248, a member of the Roseobacter clade.</title>
        <authorList>
            <person name="Voget S."/>
            <person name="Daniel R."/>
        </authorList>
    </citation>
    <scope>NUCLEOTIDE SEQUENCE [LARGE SCALE GENOMIC DNA]</scope>
    <source>
        <strain evidence="4 5">GSW-M26</strain>
    </source>
</reference>
<evidence type="ECO:0000313" key="4">
    <source>
        <dbReference type="EMBL" id="KIT14630.1"/>
    </source>
</evidence>
<dbReference type="Proteomes" id="UP000032232">
    <property type="component" value="Unassembled WGS sequence"/>
</dbReference>
<feature type="domain" description="Plasmid replication protein C C-terminal" evidence="3">
    <location>
        <begin position="320"/>
        <end position="419"/>
    </location>
</feature>
<accession>A0A0D1EFF3</accession>
<comment type="caution">
    <text evidence="4">The sequence shown here is derived from an EMBL/GenBank/DDBJ whole genome shotgun (WGS) entry which is preliminary data.</text>
</comment>
<dbReference type="InterPro" id="IPR021760">
    <property type="entry name" value="RepC_C"/>
</dbReference>
<dbReference type="Pfam" id="PF03428">
    <property type="entry name" value="RP-C"/>
    <property type="match status" value="1"/>
</dbReference>
<name>A0A0D1EFF3_9RHOB</name>
<organism evidence="4 5">
    <name type="scientific">Jannaschia aquimarina</name>
    <dbReference type="NCBI Taxonomy" id="935700"/>
    <lineage>
        <taxon>Bacteria</taxon>
        <taxon>Pseudomonadati</taxon>
        <taxon>Pseudomonadota</taxon>
        <taxon>Alphaproteobacteria</taxon>
        <taxon>Rhodobacterales</taxon>
        <taxon>Roseobacteraceae</taxon>
        <taxon>Jannaschia</taxon>
    </lineage>
</organism>
<evidence type="ECO:0000256" key="1">
    <source>
        <dbReference type="SAM" id="MobiDB-lite"/>
    </source>
</evidence>
<evidence type="ECO:0000259" key="3">
    <source>
        <dbReference type="Pfam" id="PF11800"/>
    </source>
</evidence>
<evidence type="ECO:0000313" key="5">
    <source>
        <dbReference type="Proteomes" id="UP000032232"/>
    </source>
</evidence>
<dbReference type="Gene3D" id="1.10.10.10">
    <property type="entry name" value="Winged helix-like DNA-binding domain superfamily/Winged helix DNA-binding domain"/>
    <property type="match status" value="1"/>
</dbReference>
<evidence type="ECO:0000259" key="2">
    <source>
        <dbReference type="Pfam" id="PF03428"/>
    </source>
</evidence>
<dbReference type="PATRIC" id="fig|935700.4.peg.3762"/>
<dbReference type="EMBL" id="JYFE01000069">
    <property type="protein sequence ID" value="KIT14630.1"/>
    <property type="molecule type" value="Genomic_DNA"/>
</dbReference>
<dbReference type="InterPro" id="IPR047611">
    <property type="entry name" value="RepABC_RepC"/>
</dbReference>
<dbReference type="Pfam" id="PF11800">
    <property type="entry name" value="RP-C_C"/>
    <property type="match status" value="1"/>
</dbReference>
<dbReference type="InterPro" id="IPR036388">
    <property type="entry name" value="WH-like_DNA-bd_sf"/>
</dbReference>
<dbReference type="SUPFAM" id="SSF46785">
    <property type="entry name" value="Winged helix' DNA-binding domain"/>
    <property type="match status" value="1"/>
</dbReference>
<dbReference type="InterPro" id="IPR005090">
    <property type="entry name" value="RepC_N"/>
</dbReference>
<dbReference type="AlphaFoldDB" id="A0A0D1EFF3"/>
<dbReference type="NCBIfam" id="NF010396">
    <property type="entry name" value="PRK13824.1"/>
    <property type="match status" value="1"/>
</dbReference>
<dbReference type="RefSeq" id="WP_236687896.1">
    <property type="nucleotide sequence ID" value="NZ_JYFE01000069.1"/>
</dbReference>
<proteinExistence type="predicted"/>
<gene>
    <name evidence="4" type="ORF">jaqu_36500</name>
</gene>
<dbReference type="STRING" id="935700.jaqu_36500"/>
<protein>
    <submittedName>
        <fullName evidence="4">Uncharacterized protein</fullName>
    </submittedName>
</protein>
<dbReference type="NCBIfam" id="NF040974">
    <property type="entry name" value="RepABC_RepC"/>
    <property type="match status" value="1"/>
</dbReference>
<keyword evidence="5" id="KW-1185">Reference proteome</keyword>
<feature type="region of interest" description="Disordered" evidence="1">
    <location>
        <begin position="265"/>
        <end position="289"/>
    </location>
</feature>
<feature type="domain" description="Plasmid replication protein C N-terminal" evidence="2">
    <location>
        <begin position="35"/>
        <end position="210"/>
    </location>
</feature>
<dbReference type="InterPro" id="IPR036390">
    <property type="entry name" value="WH_DNA-bd_sf"/>
</dbReference>